<dbReference type="Gene3D" id="2.60.40.680">
    <property type="match status" value="1"/>
</dbReference>
<evidence type="ECO:0000259" key="2">
    <source>
        <dbReference type="Pfam" id="PF00963"/>
    </source>
</evidence>
<dbReference type="OrthoDB" id="103676at2157"/>
<sequence precursor="true">MTLKKVKVLFGILSILIITLLLPIGANSTESLVMADLIGLKEDYEANENDTLSIPIIIQNVSNGPIQTIKCDIQYNESVLFLESVEVGDLTNGWTILTGDNVHSITLTTPDSSISIRNGSSGNIFNLHFNVTGNAGDTTAIYPEDIDMANTANLHGSVLSTNKTVDINNKKTTVPSEDDSSGNGGSGGGGGGATGEEFENIASKHAQVSKVAAGEDVRYEFSEDDIDLMTIQFTSLSNEGQTKTSVEVLKDTSALVDSSAPGKVYQNLNIWVGNVAFDEDDMEDPVVGFRVSKEWISDNDVEPSSIVLCRYNDGEWTQLPTEVIGEDKDYFTYESETPGFSPFAITAISQKEESSANATSGLNESLEEIMKEKTDNKTESKSNETPGFGVLLTCGVLTIIALLTRKKN</sequence>
<dbReference type="InterPro" id="IPR002102">
    <property type="entry name" value="Cohesin_dom"/>
</dbReference>
<dbReference type="EMBL" id="CP001994">
    <property type="protein sequence ID" value="ADE36812.1"/>
    <property type="molecule type" value="Genomic_DNA"/>
</dbReference>
<dbReference type="Proteomes" id="UP000001059">
    <property type="component" value="Chromosome"/>
</dbReference>
<organism evidence="3 4">
    <name type="scientific">Methanohalophilus mahii (strain ATCC 35705 / DSM 5219 / SLP)</name>
    <dbReference type="NCBI Taxonomy" id="547558"/>
    <lineage>
        <taxon>Archaea</taxon>
        <taxon>Methanobacteriati</taxon>
        <taxon>Methanobacteriota</taxon>
        <taxon>Stenosarchaea group</taxon>
        <taxon>Methanomicrobia</taxon>
        <taxon>Methanosarcinales</taxon>
        <taxon>Methanosarcinaceae</taxon>
        <taxon>Methanohalophilus</taxon>
    </lineage>
</organism>
<keyword evidence="4" id="KW-1185">Reference proteome</keyword>
<dbReference type="InterPro" id="IPR026453">
    <property type="entry name" value="PGF_pre_PGF"/>
</dbReference>
<dbReference type="RefSeq" id="WP_013037754.1">
    <property type="nucleotide sequence ID" value="NC_014002.1"/>
</dbReference>
<protein>
    <recommendedName>
        <fullName evidence="2">Cohesin domain-containing protein</fullName>
    </recommendedName>
</protein>
<dbReference type="GeneID" id="8983481"/>
<gene>
    <name evidence="3" type="ordered locus">Mmah_1311</name>
</gene>
<accession>D5E6M4</accession>
<feature type="compositionally biased region" description="Gly residues" evidence="1">
    <location>
        <begin position="182"/>
        <end position="194"/>
    </location>
</feature>
<evidence type="ECO:0000313" key="4">
    <source>
        <dbReference type="Proteomes" id="UP000001059"/>
    </source>
</evidence>
<feature type="region of interest" description="Disordered" evidence="1">
    <location>
        <begin position="166"/>
        <end position="196"/>
    </location>
</feature>
<dbReference type="InterPro" id="IPR008965">
    <property type="entry name" value="CBM2/CBM3_carb-bd_dom_sf"/>
</dbReference>
<dbReference type="NCBIfam" id="TIGR04213">
    <property type="entry name" value="PGF_pre_PGF"/>
    <property type="match status" value="1"/>
</dbReference>
<proteinExistence type="predicted"/>
<dbReference type="KEGG" id="mmh:Mmah_1311"/>
<dbReference type="SUPFAM" id="SSF49384">
    <property type="entry name" value="Carbohydrate-binding domain"/>
    <property type="match status" value="1"/>
</dbReference>
<name>D5E6M4_METMS</name>
<feature type="compositionally biased region" description="Polar residues" evidence="1">
    <location>
        <begin position="166"/>
        <end position="175"/>
    </location>
</feature>
<dbReference type="Pfam" id="PF00963">
    <property type="entry name" value="Cohesin"/>
    <property type="match status" value="1"/>
</dbReference>
<evidence type="ECO:0000313" key="3">
    <source>
        <dbReference type="EMBL" id="ADE36812.1"/>
    </source>
</evidence>
<evidence type="ECO:0000256" key="1">
    <source>
        <dbReference type="SAM" id="MobiDB-lite"/>
    </source>
</evidence>
<dbReference type="GO" id="GO:0000272">
    <property type="term" value="P:polysaccharide catabolic process"/>
    <property type="evidence" value="ECO:0007669"/>
    <property type="project" value="InterPro"/>
</dbReference>
<reference evidence="3 4" key="1">
    <citation type="submission" date="2010-03" db="EMBL/GenBank/DDBJ databases">
        <title>The complete genome of Methanohalophilus mahii DSM 5219.</title>
        <authorList>
            <consortium name="US DOE Joint Genome Institute (JGI-PGF)"/>
            <person name="Lucas S."/>
            <person name="Copeland A."/>
            <person name="Lapidus A."/>
            <person name="Glavina del Rio T."/>
            <person name="Dalin E."/>
            <person name="Tice H."/>
            <person name="Bruce D."/>
            <person name="Goodwin L."/>
            <person name="Pitluck S."/>
            <person name="Kyrpides N."/>
            <person name="Mavromatis K."/>
            <person name="Ivanova N."/>
            <person name="Lykidis A."/>
            <person name="Saunders E."/>
            <person name="Brettin T."/>
            <person name="Detter J.C."/>
            <person name="Han C."/>
            <person name="Land M."/>
            <person name="Hauser L."/>
            <person name="Markowitz V."/>
            <person name="Cheng J.-F."/>
            <person name="Hugenholtz P."/>
            <person name="Woyke T."/>
            <person name="Wu D."/>
            <person name="Spring S."/>
            <person name="Schneider S."/>
            <person name="Schroeder M."/>
            <person name="Klenk H.-P."/>
            <person name="Eisen J.A."/>
        </authorList>
    </citation>
    <scope>NUCLEOTIDE SEQUENCE [LARGE SCALE GENOMIC DNA]</scope>
    <source>
        <strain evidence="4">ATCC 35705 / DSM 5219 / SLP</strain>
    </source>
</reference>
<dbReference type="GO" id="GO:0030246">
    <property type="term" value="F:carbohydrate binding"/>
    <property type="evidence" value="ECO:0007669"/>
    <property type="project" value="InterPro"/>
</dbReference>
<dbReference type="HOGENOM" id="CLU_052937_0_0_2"/>
<dbReference type="AlphaFoldDB" id="D5E6M4"/>
<feature type="domain" description="Cohesin" evidence="2">
    <location>
        <begin position="45"/>
        <end position="144"/>
    </location>
</feature>